<evidence type="ECO:0000259" key="5">
    <source>
        <dbReference type="Pfam" id="PF03109"/>
    </source>
</evidence>
<keyword evidence="2" id="KW-0808">Transferase</keyword>
<evidence type="ECO:0000256" key="4">
    <source>
        <dbReference type="ARBA" id="ARBA00022840"/>
    </source>
</evidence>
<accession>A0ABP6BVA2</accession>
<evidence type="ECO:0000313" key="7">
    <source>
        <dbReference type="Proteomes" id="UP001501509"/>
    </source>
</evidence>
<sequence>MADNIRRGRVVRAAPLLGAASRTAGEAVVASLRRKVTGTDTTADVHARAAERYVERLGRSKGVLMKAGQLLSFVSFAPAVAGEYQSVYQAAMARLQDSAPPMPPEVARGVVIAELGGPPEEVFAEFEPEPLAAASIGQVHAARLHDGRRVAVKIQYPGVAEAIRADLSNTELLATFFQLARPLTADMTRINVRMLAREATERISEELDYRAEAANQAEFADAYRGHPFIRIPEVVPEYSTSRVFTMDLADGVRWSRALEADQELKDRWSEVIYRFTLGSLRRMSLFNADPHPGNYLFNPDGTVTFLDFGCVKRFSRRQITGIADLVQATADGDGDRVFAAMADAGFIDAANPDLPAPEEVLGYFRSSLKPIVAPQPYTYNREDAAEVVQSMFSPFGPQSAVVRRLSIGPDYLLLTRIDLGMTAVLGELGGTGPWNAICREWDRGEPPATPYGELDQAFWREHGDHQHVDRAGSVG</sequence>
<dbReference type="PANTHER" id="PTHR43851:SF3">
    <property type="entry name" value="COENZYME Q8"/>
    <property type="match status" value="1"/>
</dbReference>
<evidence type="ECO:0000256" key="3">
    <source>
        <dbReference type="ARBA" id="ARBA00022741"/>
    </source>
</evidence>
<reference evidence="7" key="1">
    <citation type="journal article" date="2019" name="Int. J. Syst. Evol. Microbiol.">
        <title>The Global Catalogue of Microorganisms (GCM) 10K type strain sequencing project: providing services to taxonomists for standard genome sequencing and annotation.</title>
        <authorList>
            <consortium name="The Broad Institute Genomics Platform"/>
            <consortium name="The Broad Institute Genome Sequencing Center for Infectious Disease"/>
            <person name="Wu L."/>
            <person name="Ma J."/>
        </authorList>
    </citation>
    <scope>NUCLEOTIDE SEQUENCE [LARGE SCALE GENOMIC DNA]</scope>
    <source>
        <strain evidence="7">JCM 6833</strain>
    </source>
</reference>
<proteinExistence type="inferred from homology"/>
<dbReference type="RefSeq" id="WP_344540287.1">
    <property type="nucleotide sequence ID" value="NZ_BAAATD010000002.1"/>
</dbReference>
<keyword evidence="4" id="KW-0067">ATP-binding</keyword>
<dbReference type="InterPro" id="IPR004147">
    <property type="entry name" value="ABC1_dom"/>
</dbReference>
<dbReference type="InterPro" id="IPR011009">
    <property type="entry name" value="Kinase-like_dom_sf"/>
</dbReference>
<comment type="caution">
    <text evidence="6">The sequence shown here is derived from an EMBL/GenBank/DDBJ whole genome shotgun (WGS) entry which is preliminary data.</text>
</comment>
<name>A0ABP6BVA2_9ACTN</name>
<dbReference type="EMBL" id="BAAATD010000002">
    <property type="protein sequence ID" value="GAA2589459.1"/>
    <property type="molecule type" value="Genomic_DNA"/>
</dbReference>
<dbReference type="GO" id="GO:0016301">
    <property type="term" value="F:kinase activity"/>
    <property type="evidence" value="ECO:0007669"/>
    <property type="project" value="UniProtKB-KW"/>
</dbReference>
<dbReference type="InterPro" id="IPR051409">
    <property type="entry name" value="Atypical_kinase_ADCK"/>
</dbReference>
<evidence type="ECO:0000256" key="2">
    <source>
        <dbReference type="ARBA" id="ARBA00022679"/>
    </source>
</evidence>
<evidence type="ECO:0000313" key="6">
    <source>
        <dbReference type="EMBL" id="GAA2589459.1"/>
    </source>
</evidence>
<keyword evidence="7" id="KW-1185">Reference proteome</keyword>
<dbReference type="SUPFAM" id="SSF56112">
    <property type="entry name" value="Protein kinase-like (PK-like)"/>
    <property type="match status" value="1"/>
</dbReference>
<dbReference type="InterPro" id="IPR034646">
    <property type="entry name" value="ADCK3_dom"/>
</dbReference>
<organism evidence="6 7">
    <name type="scientific">Actinomadura fulvescens</name>
    <dbReference type="NCBI Taxonomy" id="46160"/>
    <lineage>
        <taxon>Bacteria</taxon>
        <taxon>Bacillati</taxon>
        <taxon>Actinomycetota</taxon>
        <taxon>Actinomycetes</taxon>
        <taxon>Streptosporangiales</taxon>
        <taxon>Thermomonosporaceae</taxon>
        <taxon>Actinomadura</taxon>
    </lineage>
</organism>
<evidence type="ECO:0000256" key="1">
    <source>
        <dbReference type="ARBA" id="ARBA00009670"/>
    </source>
</evidence>
<dbReference type="Pfam" id="PF03109">
    <property type="entry name" value="ABC1"/>
    <property type="match status" value="1"/>
</dbReference>
<comment type="similarity">
    <text evidence="1">Belongs to the protein kinase superfamily. ADCK protein kinase family.</text>
</comment>
<protein>
    <submittedName>
        <fullName evidence="6">AarF/ABC1/UbiB kinase family protein</fullName>
    </submittedName>
</protein>
<feature type="domain" description="ABC1 atypical kinase-like" evidence="5">
    <location>
        <begin position="94"/>
        <end position="338"/>
    </location>
</feature>
<gene>
    <name evidence="6" type="ORF">GCM10010411_22940</name>
</gene>
<dbReference type="Proteomes" id="UP001501509">
    <property type="component" value="Unassembled WGS sequence"/>
</dbReference>
<dbReference type="CDD" id="cd13970">
    <property type="entry name" value="ABC1_ADCK3"/>
    <property type="match status" value="1"/>
</dbReference>
<keyword evidence="6" id="KW-0418">Kinase</keyword>
<keyword evidence="3" id="KW-0547">Nucleotide-binding</keyword>
<dbReference type="PANTHER" id="PTHR43851">
    <property type="match status" value="1"/>
</dbReference>